<proteinExistence type="predicted"/>
<keyword evidence="3" id="KW-1185">Reference proteome</keyword>
<evidence type="ECO:0000313" key="3">
    <source>
        <dbReference type="Proteomes" id="UP000565521"/>
    </source>
</evidence>
<gene>
    <name evidence="2" type="ORF">HW554_09200</name>
</gene>
<protein>
    <recommendedName>
        <fullName evidence="4">DUF2490 domain-containing protein</fullName>
    </recommendedName>
</protein>
<sequence length="277" mass="30858">MRLSPLAAIAATSLLALSAMPAAAQRRFTTEWTVLPELQAEFALRGNDYLLVGFNLARPVEVDNAYNVDPGFQFRLGYERFWNPNWSWGATFRVGRNAYGGNGDFLNMPGSIVPGLLLRHSSKIGPLRFSQRLAAEYATSFVILGDSPPNRALARLRLGLDHEFGLGSTLKLRPRLSYEVLTYLRFQRDEDQAKEQFVDLGGLRGELGVRLSPRFDLTPWVASQTSYMKALDQFDVNGNRVSGGNFRFVTPVVGLDLRVTLGRAALDADRQPLPTQH</sequence>
<evidence type="ECO:0000256" key="1">
    <source>
        <dbReference type="SAM" id="SignalP"/>
    </source>
</evidence>
<name>A0A7Y7PP30_9BACT</name>
<comment type="caution">
    <text evidence="2">The sequence shown here is derived from an EMBL/GenBank/DDBJ whole genome shotgun (WGS) entry which is preliminary data.</text>
</comment>
<feature type="signal peptide" evidence="1">
    <location>
        <begin position="1"/>
        <end position="24"/>
    </location>
</feature>
<evidence type="ECO:0008006" key="4">
    <source>
        <dbReference type="Google" id="ProtNLM"/>
    </source>
</evidence>
<keyword evidence="1" id="KW-0732">Signal</keyword>
<accession>A0A7Y7PP30</accession>
<feature type="chain" id="PRO_5031286513" description="DUF2490 domain-containing protein" evidence="1">
    <location>
        <begin position="25"/>
        <end position="277"/>
    </location>
</feature>
<reference evidence="2 3" key="1">
    <citation type="submission" date="2020-05" db="EMBL/GenBank/DDBJ databases">
        <title>Hymenobacter terrestris sp. nov. and Hymenobacter lapidiphilus sp. nov., isolated from regoliths in Antarctica.</title>
        <authorList>
            <person name="Sedlacek I."/>
            <person name="Pantucek R."/>
            <person name="Zeman M."/>
            <person name="Holochova P."/>
            <person name="Kralova S."/>
            <person name="Stankova E."/>
            <person name="Sedo O."/>
            <person name="Micenkova L."/>
            <person name="Svec P."/>
            <person name="Gupta V."/>
            <person name="Sood U."/>
            <person name="Korpole U.S."/>
            <person name="Lal R."/>
        </authorList>
    </citation>
    <scope>NUCLEOTIDE SEQUENCE [LARGE SCALE GENOMIC DNA]</scope>
    <source>
        <strain evidence="2 3">P5342</strain>
    </source>
</reference>
<evidence type="ECO:0000313" key="2">
    <source>
        <dbReference type="EMBL" id="NVO31383.1"/>
    </source>
</evidence>
<dbReference type="EMBL" id="JABKAU010000013">
    <property type="protein sequence ID" value="NVO31383.1"/>
    <property type="molecule type" value="Genomic_DNA"/>
</dbReference>
<dbReference type="AlphaFoldDB" id="A0A7Y7PP30"/>
<dbReference type="Proteomes" id="UP000565521">
    <property type="component" value="Unassembled WGS sequence"/>
</dbReference>
<organism evidence="2 3">
    <name type="scientific">Hymenobacter lapidiphilus</name>
    <dbReference type="NCBI Taxonomy" id="2608003"/>
    <lineage>
        <taxon>Bacteria</taxon>
        <taxon>Pseudomonadati</taxon>
        <taxon>Bacteroidota</taxon>
        <taxon>Cytophagia</taxon>
        <taxon>Cytophagales</taxon>
        <taxon>Hymenobacteraceae</taxon>
        <taxon>Hymenobacter</taxon>
    </lineage>
</organism>
<dbReference type="RefSeq" id="WP_176908289.1">
    <property type="nucleotide sequence ID" value="NZ_JABKAU010000013.1"/>
</dbReference>